<dbReference type="RefSeq" id="XP_008295275.1">
    <property type="nucleotide sequence ID" value="XM_008297053.1"/>
</dbReference>
<dbReference type="GO" id="GO:0051082">
    <property type="term" value="F:unfolded protein binding"/>
    <property type="evidence" value="ECO:0007669"/>
    <property type="project" value="TreeGrafter"/>
</dbReference>
<dbReference type="Pfam" id="PF00069">
    <property type="entry name" value="Pkinase"/>
    <property type="match status" value="1"/>
</dbReference>
<gene>
    <name evidence="6" type="primary">LOC103368633</name>
</gene>
<dbReference type="Gene3D" id="1.10.510.10">
    <property type="entry name" value="Transferase(Phosphotransferase) domain 1"/>
    <property type="match status" value="1"/>
</dbReference>
<evidence type="ECO:0000313" key="5">
    <source>
        <dbReference type="Proteomes" id="UP000694891"/>
    </source>
</evidence>
<dbReference type="InterPro" id="IPR038357">
    <property type="entry name" value="KEN_sf"/>
</dbReference>
<dbReference type="InterPro" id="IPR010513">
    <property type="entry name" value="KEN_dom"/>
</dbReference>
<dbReference type="PANTHER" id="PTHR13954">
    <property type="entry name" value="IRE1-RELATED"/>
    <property type="match status" value="1"/>
</dbReference>
<proteinExistence type="predicted"/>
<evidence type="ECO:0000256" key="3">
    <source>
        <dbReference type="SAM" id="MobiDB-lite"/>
    </source>
</evidence>
<reference evidence="6" key="1">
    <citation type="submission" date="2025-08" db="UniProtKB">
        <authorList>
            <consortium name="RefSeq"/>
        </authorList>
    </citation>
    <scope>IDENTIFICATION</scope>
</reference>
<dbReference type="InterPro" id="IPR011009">
    <property type="entry name" value="Kinase-like_dom_sf"/>
</dbReference>
<evidence type="ECO:0000313" key="6">
    <source>
        <dbReference type="RefSeq" id="XP_008295275.1"/>
    </source>
</evidence>
<dbReference type="GO" id="GO:0005524">
    <property type="term" value="F:ATP binding"/>
    <property type="evidence" value="ECO:0007669"/>
    <property type="project" value="UniProtKB-KW"/>
</dbReference>
<dbReference type="Gene3D" id="1.20.1440.180">
    <property type="entry name" value="KEN domain"/>
    <property type="match status" value="1"/>
</dbReference>
<dbReference type="Proteomes" id="UP000694891">
    <property type="component" value="Unplaced"/>
</dbReference>
<dbReference type="InterPro" id="IPR000719">
    <property type="entry name" value="Prot_kinase_dom"/>
</dbReference>
<dbReference type="InterPro" id="IPR045133">
    <property type="entry name" value="IRE1/2-like"/>
</dbReference>
<name>A0A9Y4NDI1_9TELE</name>
<evidence type="ECO:0000259" key="4">
    <source>
        <dbReference type="PROSITE" id="PS50011"/>
    </source>
</evidence>
<dbReference type="Pfam" id="PF06479">
    <property type="entry name" value="Ribonuc_2-5A"/>
    <property type="match status" value="1"/>
</dbReference>
<evidence type="ECO:0000256" key="2">
    <source>
        <dbReference type="ARBA" id="ARBA00022840"/>
    </source>
</evidence>
<dbReference type="SUPFAM" id="SSF56112">
    <property type="entry name" value="Protein kinase-like (PK-like)"/>
    <property type="match status" value="1"/>
</dbReference>
<feature type="region of interest" description="Disordered" evidence="3">
    <location>
        <begin position="298"/>
        <end position="322"/>
    </location>
</feature>
<dbReference type="PANTHER" id="PTHR13954:SF28">
    <property type="match status" value="1"/>
</dbReference>
<dbReference type="GO" id="GO:0070059">
    <property type="term" value="P:intrinsic apoptotic signaling pathway in response to endoplasmic reticulum stress"/>
    <property type="evidence" value="ECO:0007669"/>
    <property type="project" value="TreeGrafter"/>
</dbReference>
<dbReference type="GO" id="GO:0004521">
    <property type="term" value="F:RNA endonuclease activity"/>
    <property type="evidence" value="ECO:0007669"/>
    <property type="project" value="InterPro"/>
</dbReference>
<sequence length="322" mass="37275">MKKKLAYEVLDSLRVLHCQNPQILHRDLKPQNVLIDVSGKARLADFSMSRQLPNGQTTLHTASAGTTGWMAREAIPKKPDIPYKSSTDVQVAGMLIYYILSGGHHPFGEHYECVYNIHQGKYCLDHVQDVVAKDLIQWMINKEPTDRPRVEECLSHPFFWPCDKQVRYLRAIGDRKEVVNHRNAGPELLHSLEECVKDGSFKQWKHKFPQWLFQKMDPKNKAYPETTLAFLRFIRVLYVHYVKDAEKAKVNLTAWFPDLFGCIYKFAKTQGWNSETPLKEFFEREDIGATFEFQATNAEDHPSAPVQETQPSDAELKKDERP</sequence>
<dbReference type="GO" id="GO:0004674">
    <property type="term" value="F:protein serine/threonine kinase activity"/>
    <property type="evidence" value="ECO:0007669"/>
    <property type="project" value="InterPro"/>
</dbReference>
<keyword evidence="5" id="KW-1185">Reference proteome</keyword>
<dbReference type="AlphaFoldDB" id="A0A9Y4NDI1"/>
<dbReference type="InterPro" id="IPR008271">
    <property type="entry name" value="Ser/Thr_kinase_AS"/>
</dbReference>
<keyword evidence="1" id="KW-0547">Nucleotide-binding</keyword>
<dbReference type="GO" id="GO:0036498">
    <property type="term" value="P:IRE1-mediated unfolded protein response"/>
    <property type="evidence" value="ECO:0007669"/>
    <property type="project" value="TreeGrafter"/>
</dbReference>
<evidence type="ECO:0000256" key="1">
    <source>
        <dbReference type="ARBA" id="ARBA00022741"/>
    </source>
</evidence>
<organism evidence="5 6">
    <name type="scientific">Stegastes partitus</name>
    <name type="common">bicolor damselfish</name>
    <dbReference type="NCBI Taxonomy" id="144197"/>
    <lineage>
        <taxon>Eukaryota</taxon>
        <taxon>Metazoa</taxon>
        <taxon>Chordata</taxon>
        <taxon>Craniata</taxon>
        <taxon>Vertebrata</taxon>
        <taxon>Euteleostomi</taxon>
        <taxon>Actinopterygii</taxon>
        <taxon>Neopterygii</taxon>
        <taxon>Teleostei</taxon>
        <taxon>Neoteleostei</taxon>
        <taxon>Acanthomorphata</taxon>
        <taxon>Ovalentaria</taxon>
        <taxon>Pomacentridae</taxon>
        <taxon>Stegastes</taxon>
    </lineage>
</organism>
<dbReference type="PROSITE" id="PS50011">
    <property type="entry name" value="PROTEIN_KINASE_DOM"/>
    <property type="match status" value="1"/>
</dbReference>
<accession>A0A9Y4NDI1</accession>
<protein>
    <submittedName>
        <fullName evidence="6">Serine/threonine-protein kinase ppk4-like</fullName>
    </submittedName>
</protein>
<dbReference type="GO" id="GO:0006397">
    <property type="term" value="P:mRNA processing"/>
    <property type="evidence" value="ECO:0007669"/>
    <property type="project" value="InterPro"/>
</dbReference>
<dbReference type="GO" id="GO:1990604">
    <property type="term" value="C:IRE1-TRAF2-ASK1 complex"/>
    <property type="evidence" value="ECO:0007669"/>
    <property type="project" value="TreeGrafter"/>
</dbReference>
<dbReference type="PROSITE" id="PS00108">
    <property type="entry name" value="PROTEIN_KINASE_ST"/>
    <property type="match status" value="1"/>
</dbReference>
<keyword evidence="2" id="KW-0067">ATP-binding</keyword>
<feature type="domain" description="Protein kinase" evidence="4">
    <location>
        <begin position="1"/>
        <end position="159"/>
    </location>
</feature>
<dbReference type="SMART" id="SM00220">
    <property type="entry name" value="S_TKc"/>
    <property type="match status" value="1"/>
</dbReference>
<dbReference type="GeneID" id="103368633"/>